<dbReference type="InterPro" id="IPR051446">
    <property type="entry name" value="HTH_trans_reg/aminotransferase"/>
</dbReference>
<dbReference type="CDD" id="cd00609">
    <property type="entry name" value="AAT_like"/>
    <property type="match status" value="1"/>
</dbReference>
<accession>A0A6L5YCA5</accession>
<evidence type="ECO:0000256" key="3">
    <source>
        <dbReference type="ARBA" id="ARBA00023015"/>
    </source>
</evidence>
<evidence type="ECO:0000256" key="2">
    <source>
        <dbReference type="ARBA" id="ARBA00022898"/>
    </source>
</evidence>
<evidence type="ECO:0000256" key="1">
    <source>
        <dbReference type="ARBA" id="ARBA00005384"/>
    </source>
</evidence>
<proteinExistence type="inferred from homology"/>
<gene>
    <name evidence="7" type="ORF">FYJ74_06875</name>
</gene>
<dbReference type="GO" id="GO:0003677">
    <property type="term" value="F:DNA binding"/>
    <property type="evidence" value="ECO:0007669"/>
    <property type="project" value="UniProtKB-KW"/>
</dbReference>
<dbReference type="InterPro" id="IPR036390">
    <property type="entry name" value="WH_DNA-bd_sf"/>
</dbReference>
<dbReference type="Pfam" id="PF00392">
    <property type="entry name" value="GntR"/>
    <property type="match status" value="1"/>
</dbReference>
<sequence length="461" mass="50242">MTIMPYNSFDDYPMSWRPKLDRSERALYLTLARTLEDDIASGALKPGTRLPPQRELADFLDVNVSTVAKAFKLCELKGLLSATVGSGTFVAYSALTDKRFLERAEGTHVIDMGSVQPEDSANAALLDMARSLFRSDEAAALFSFHAQGEDEWQKDAAVTFMRLCGHEAHREQILFANGAQNAISAVFASLFRRGEKIAVDDHTYPGVKSAAAMFGVKLVPVRSGEQGMEPADLERLCRSEKIHGVYLISACHNPTTATLPEDRRREIAAVLRAYGALLIEDGTNQLMQRGVPSVSSFAPERSIYIATMSKVIAPGLRAACAAVPDACKEAVAGALYSLNVGVVPMMAELAARVIASGQFERIVAAHRRHTGERSRLVRAFLPDEICRGGDADIFRWLTLPERFTSVQFEQAALARGVRVAAAERFAVGKTLPARAVRVAFCTPPRDQLEKGLSVLAELIAD</sequence>
<dbReference type="SMART" id="SM00345">
    <property type="entry name" value="HTH_GNTR"/>
    <property type="match status" value="1"/>
</dbReference>
<evidence type="ECO:0000313" key="8">
    <source>
        <dbReference type="Proteomes" id="UP000473699"/>
    </source>
</evidence>
<keyword evidence="7" id="KW-0032">Aminotransferase</keyword>
<dbReference type="InterPro" id="IPR036388">
    <property type="entry name" value="WH-like_DNA-bd_sf"/>
</dbReference>
<protein>
    <submittedName>
        <fullName evidence="7">PLP-dependent aminotransferase family protein</fullName>
    </submittedName>
</protein>
<dbReference type="PROSITE" id="PS50949">
    <property type="entry name" value="HTH_GNTR"/>
    <property type="match status" value="1"/>
</dbReference>
<feature type="domain" description="HTH gntR-type" evidence="6">
    <location>
        <begin position="25"/>
        <end position="93"/>
    </location>
</feature>
<dbReference type="InterPro" id="IPR015421">
    <property type="entry name" value="PyrdxlP-dep_Trfase_major"/>
</dbReference>
<dbReference type="PANTHER" id="PTHR46577:SF1">
    <property type="entry name" value="HTH-TYPE TRANSCRIPTIONAL REGULATORY PROTEIN GABR"/>
    <property type="match status" value="1"/>
</dbReference>
<comment type="similarity">
    <text evidence="1">In the C-terminal section; belongs to the class-I pyridoxal-phosphate-dependent aminotransferase family.</text>
</comment>
<dbReference type="Proteomes" id="UP000473699">
    <property type="component" value="Unassembled WGS sequence"/>
</dbReference>
<dbReference type="Gene3D" id="1.10.10.10">
    <property type="entry name" value="Winged helix-like DNA-binding domain superfamily/Winged helix DNA-binding domain"/>
    <property type="match status" value="1"/>
</dbReference>
<dbReference type="SUPFAM" id="SSF53383">
    <property type="entry name" value="PLP-dependent transferases"/>
    <property type="match status" value="1"/>
</dbReference>
<evidence type="ECO:0000259" key="6">
    <source>
        <dbReference type="PROSITE" id="PS50949"/>
    </source>
</evidence>
<dbReference type="EMBL" id="VUNH01000006">
    <property type="protein sequence ID" value="MST55753.1"/>
    <property type="molecule type" value="Genomic_DNA"/>
</dbReference>
<dbReference type="GO" id="GO:0008483">
    <property type="term" value="F:transaminase activity"/>
    <property type="evidence" value="ECO:0007669"/>
    <property type="project" value="UniProtKB-KW"/>
</dbReference>
<keyword evidence="2" id="KW-0663">Pyridoxal phosphate</keyword>
<dbReference type="PANTHER" id="PTHR46577">
    <property type="entry name" value="HTH-TYPE TRANSCRIPTIONAL REGULATORY PROTEIN GABR"/>
    <property type="match status" value="1"/>
</dbReference>
<evidence type="ECO:0000256" key="4">
    <source>
        <dbReference type="ARBA" id="ARBA00023125"/>
    </source>
</evidence>
<dbReference type="InterPro" id="IPR004839">
    <property type="entry name" value="Aminotransferase_I/II_large"/>
</dbReference>
<dbReference type="CDD" id="cd07377">
    <property type="entry name" value="WHTH_GntR"/>
    <property type="match status" value="1"/>
</dbReference>
<dbReference type="InterPro" id="IPR015424">
    <property type="entry name" value="PyrdxlP-dep_Trfase"/>
</dbReference>
<reference evidence="7 8" key="1">
    <citation type="submission" date="2019-08" db="EMBL/GenBank/DDBJ databases">
        <title>In-depth cultivation of the pig gut microbiome towards novel bacterial diversity and tailored functional studies.</title>
        <authorList>
            <person name="Wylensek D."/>
            <person name="Hitch T.C.A."/>
            <person name="Clavel T."/>
        </authorList>
    </citation>
    <scope>NUCLEOTIDE SEQUENCE [LARGE SCALE GENOMIC DNA]</scope>
    <source>
        <strain evidence="7 8">SM-530-WT-4B</strain>
    </source>
</reference>
<name>A0A6L5YCA5_9BACT</name>
<dbReference type="Gene3D" id="3.90.1150.10">
    <property type="entry name" value="Aspartate Aminotransferase, domain 1"/>
    <property type="match status" value="1"/>
</dbReference>
<comment type="caution">
    <text evidence="7">The sequence shown here is derived from an EMBL/GenBank/DDBJ whole genome shotgun (WGS) entry which is preliminary data.</text>
</comment>
<keyword evidence="4" id="KW-0238">DNA-binding</keyword>
<keyword evidence="8" id="KW-1185">Reference proteome</keyword>
<dbReference type="SUPFAM" id="SSF46785">
    <property type="entry name" value="Winged helix' DNA-binding domain"/>
    <property type="match status" value="1"/>
</dbReference>
<dbReference type="InterPro" id="IPR015422">
    <property type="entry name" value="PyrdxlP-dep_Trfase_small"/>
</dbReference>
<evidence type="ECO:0000313" key="7">
    <source>
        <dbReference type="EMBL" id="MST55753.1"/>
    </source>
</evidence>
<dbReference type="GO" id="GO:0030170">
    <property type="term" value="F:pyridoxal phosphate binding"/>
    <property type="evidence" value="ECO:0007669"/>
    <property type="project" value="InterPro"/>
</dbReference>
<keyword evidence="7" id="KW-0808">Transferase</keyword>
<dbReference type="Pfam" id="PF00155">
    <property type="entry name" value="Aminotran_1_2"/>
    <property type="match status" value="1"/>
</dbReference>
<dbReference type="GO" id="GO:0003700">
    <property type="term" value="F:DNA-binding transcription factor activity"/>
    <property type="evidence" value="ECO:0007669"/>
    <property type="project" value="InterPro"/>
</dbReference>
<dbReference type="Gene3D" id="3.40.640.10">
    <property type="entry name" value="Type I PLP-dependent aspartate aminotransferase-like (Major domain)"/>
    <property type="match status" value="1"/>
</dbReference>
<keyword evidence="5" id="KW-0804">Transcription</keyword>
<organism evidence="7 8">
    <name type="scientific">Pyramidobacter porci</name>
    <dbReference type="NCBI Taxonomy" id="2605789"/>
    <lineage>
        <taxon>Bacteria</taxon>
        <taxon>Thermotogati</taxon>
        <taxon>Synergistota</taxon>
        <taxon>Synergistia</taxon>
        <taxon>Synergistales</taxon>
        <taxon>Dethiosulfovibrionaceae</taxon>
        <taxon>Pyramidobacter</taxon>
    </lineage>
</organism>
<keyword evidence="3" id="KW-0805">Transcription regulation</keyword>
<evidence type="ECO:0000256" key="5">
    <source>
        <dbReference type="ARBA" id="ARBA00023163"/>
    </source>
</evidence>
<dbReference type="InterPro" id="IPR000524">
    <property type="entry name" value="Tscrpt_reg_HTH_GntR"/>
</dbReference>
<dbReference type="AlphaFoldDB" id="A0A6L5YCA5"/>